<dbReference type="InterPro" id="IPR040637">
    <property type="entry name" value="Ribosomal_uL10-like_insert"/>
</dbReference>
<evidence type="ECO:0000256" key="1">
    <source>
        <dbReference type="ARBA" id="ARBA00002200"/>
    </source>
</evidence>
<keyword evidence="5 10" id="KW-0689">Ribosomal protein</keyword>
<dbReference type="Gene3D" id="3.90.105.20">
    <property type="match status" value="1"/>
</dbReference>
<proteinExistence type="inferred from homology"/>
<evidence type="ECO:0000259" key="9">
    <source>
        <dbReference type="Pfam" id="PF17777"/>
    </source>
</evidence>
<reference evidence="10" key="1">
    <citation type="submission" date="2012-04" db="EMBL/GenBank/DDBJ databases">
        <title>The Genome Sequence of Loa loa.</title>
        <authorList>
            <consortium name="The Broad Institute Genome Sequencing Platform"/>
            <consortium name="Broad Institute Genome Sequencing Center for Infectious Disease"/>
            <person name="Nutman T.B."/>
            <person name="Fink D.L."/>
            <person name="Russ C."/>
            <person name="Young S."/>
            <person name="Zeng Q."/>
            <person name="Gargeya S."/>
            <person name="Alvarado L."/>
            <person name="Berlin A."/>
            <person name="Chapman S.B."/>
            <person name="Chen Z."/>
            <person name="Freedman E."/>
            <person name="Gellesch M."/>
            <person name="Goldberg J."/>
            <person name="Griggs A."/>
            <person name="Gujja S."/>
            <person name="Heilman E.R."/>
            <person name="Heiman D."/>
            <person name="Howarth C."/>
            <person name="Mehta T."/>
            <person name="Neiman D."/>
            <person name="Pearson M."/>
            <person name="Roberts A."/>
            <person name="Saif S."/>
            <person name="Shea T."/>
            <person name="Shenoy N."/>
            <person name="Sisk P."/>
            <person name="Stolte C."/>
            <person name="Sykes S."/>
            <person name="White J."/>
            <person name="Yandava C."/>
            <person name="Haas B."/>
            <person name="Henn M.R."/>
            <person name="Nusbaum C."/>
            <person name="Birren B."/>
        </authorList>
    </citation>
    <scope>NUCLEOTIDE SEQUENCE [LARGE SCALE GENOMIC DNA]</scope>
</reference>
<dbReference type="CDD" id="cd05795">
    <property type="entry name" value="Ribosomal_P0_L10e"/>
    <property type="match status" value="1"/>
</dbReference>
<evidence type="ECO:0000256" key="2">
    <source>
        <dbReference type="ARBA" id="ARBA00008889"/>
    </source>
</evidence>
<feature type="domain" description="Large ribosomal subunit protein uL10-like insertion" evidence="9">
    <location>
        <begin position="111"/>
        <end position="180"/>
    </location>
</feature>
<dbReference type="GO" id="GO:0000027">
    <property type="term" value="P:ribosomal large subunit assembly"/>
    <property type="evidence" value="ECO:0007669"/>
    <property type="project" value="TreeGrafter"/>
</dbReference>
<dbReference type="FunCoup" id="A0A1S0UBU8">
    <property type="interactions" value="1737"/>
</dbReference>
<evidence type="ECO:0000256" key="4">
    <source>
        <dbReference type="ARBA" id="ARBA00022553"/>
    </source>
</evidence>
<dbReference type="PANTHER" id="PTHR45699:SF3">
    <property type="entry name" value="LARGE RIBOSOMAL SUBUNIT PROTEIN UL10"/>
    <property type="match status" value="1"/>
</dbReference>
<evidence type="ECO:0000256" key="7">
    <source>
        <dbReference type="ARBA" id="ARBA00035202"/>
    </source>
</evidence>
<evidence type="ECO:0000256" key="5">
    <source>
        <dbReference type="ARBA" id="ARBA00022980"/>
    </source>
</evidence>
<dbReference type="EMBL" id="JH712101">
    <property type="protein sequence ID" value="EFO28098.2"/>
    <property type="molecule type" value="Genomic_DNA"/>
</dbReference>
<dbReference type="GeneID" id="9937752"/>
<evidence type="ECO:0000256" key="8">
    <source>
        <dbReference type="ARBA" id="ARBA00035444"/>
    </source>
</evidence>
<dbReference type="GO" id="GO:0022625">
    <property type="term" value="C:cytosolic large ribosomal subunit"/>
    <property type="evidence" value="ECO:0007669"/>
    <property type="project" value="TreeGrafter"/>
</dbReference>
<keyword evidence="4" id="KW-0597">Phosphoprotein</keyword>
<keyword evidence="6" id="KW-0687">Ribonucleoprotein</keyword>
<dbReference type="PANTHER" id="PTHR45699">
    <property type="entry name" value="60S ACIDIC RIBOSOMAL PROTEIN P0"/>
    <property type="match status" value="1"/>
</dbReference>
<dbReference type="AlphaFoldDB" id="A0A1S0UBU8"/>
<dbReference type="InParanoid" id="A0A1S0UBU8"/>
<dbReference type="CTD" id="9937752"/>
<comment type="function">
    <text evidence="1">Ribosomal protein P0 is the functional equivalent of E.coli protein L10.</text>
</comment>
<dbReference type="Gene3D" id="3.30.70.1730">
    <property type="match status" value="1"/>
</dbReference>
<sequence>MGREDKATWKAKYFVKIVELLEEYPKCFIVGVDNVGSKQMQEIRQVMRGHADILMGKNTMIRKAIRGHLQTNPDLEKLLPYIVGNVGFVFTNGDLSEIRTKLLENRRGAPAKAGAIAPCDVKLPPQNTGMGPEKTSFFQALQIPTKISRGTIEILNEVHLIKTGEKVGASESALLNMLNIMPFSYGLVVRQVYENGTVFAPEVLDMTPDDIRAKFLKGVQNVAAVSLAIGHPTLVSVPHSIANALKNLLAIAVEANIEMKEAEKQIHPSLQHQQLQRQLLFHRHHLVNRERHRRKKKPKKKNHRKMKIWDSDFSIKSIIYFPFAPIICWSLLI</sequence>
<dbReference type="GO" id="GO:0002181">
    <property type="term" value="P:cytoplasmic translation"/>
    <property type="evidence" value="ECO:0007669"/>
    <property type="project" value="TreeGrafter"/>
</dbReference>
<dbReference type="Pfam" id="PF17777">
    <property type="entry name" value="RL10P_insert"/>
    <property type="match status" value="1"/>
</dbReference>
<evidence type="ECO:0000256" key="3">
    <source>
        <dbReference type="ARBA" id="ARBA00011521"/>
    </source>
</evidence>
<dbReference type="SUPFAM" id="SSF160369">
    <property type="entry name" value="Ribosomal protein L10-like"/>
    <property type="match status" value="1"/>
</dbReference>
<organism evidence="10">
    <name type="scientific">Loa loa</name>
    <name type="common">Eye worm</name>
    <name type="synonym">Filaria loa</name>
    <dbReference type="NCBI Taxonomy" id="7209"/>
    <lineage>
        <taxon>Eukaryota</taxon>
        <taxon>Metazoa</taxon>
        <taxon>Ecdysozoa</taxon>
        <taxon>Nematoda</taxon>
        <taxon>Chromadorea</taxon>
        <taxon>Rhabditida</taxon>
        <taxon>Spirurina</taxon>
        <taxon>Spiruromorpha</taxon>
        <taxon>Filarioidea</taxon>
        <taxon>Onchocercidae</taxon>
        <taxon>Loa</taxon>
    </lineage>
</organism>
<evidence type="ECO:0000256" key="6">
    <source>
        <dbReference type="ARBA" id="ARBA00023274"/>
    </source>
</evidence>
<comment type="subunit">
    <text evidence="3">P0 forms a pentameric complex by interaction with dimers of P1 and P2.</text>
</comment>
<dbReference type="OMA" id="DMNPFKL"/>
<dbReference type="InterPro" id="IPR001790">
    <property type="entry name" value="Ribosomal_uL10"/>
</dbReference>
<dbReference type="InterPro" id="IPR043164">
    <property type="entry name" value="Ribosomal_uL10-like_insert_sf"/>
</dbReference>
<dbReference type="FunFam" id="3.30.70.1730:FF:000002">
    <property type="entry name" value="60S acidic ribosomal protein P0"/>
    <property type="match status" value="1"/>
</dbReference>
<dbReference type="PIRSF" id="PIRSF039087">
    <property type="entry name" value="L10E"/>
    <property type="match status" value="1"/>
</dbReference>
<dbReference type="Pfam" id="PF00466">
    <property type="entry name" value="Ribosomal_L10"/>
    <property type="match status" value="1"/>
</dbReference>
<comment type="similarity">
    <text evidence="2">Belongs to the universal ribosomal protein uL10 family.</text>
</comment>
<name>A0A1S0UBU8_LOALO</name>
<dbReference type="InterPro" id="IPR050323">
    <property type="entry name" value="Ribosomal_protein_uL10"/>
</dbReference>
<protein>
    <recommendedName>
        <fullName evidence="7">Large ribosomal subunit protein uL10</fullName>
    </recommendedName>
    <alternativeName>
        <fullName evidence="8">60S acidic ribosomal protein P0</fullName>
    </alternativeName>
</protein>
<accession>A0A1S0UBU8</accession>
<evidence type="ECO:0000313" key="10">
    <source>
        <dbReference type="EMBL" id="EFO28098.2"/>
    </source>
</evidence>
<dbReference type="GO" id="GO:0070180">
    <property type="term" value="F:large ribosomal subunit rRNA binding"/>
    <property type="evidence" value="ECO:0007669"/>
    <property type="project" value="TreeGrafter"/>
</dbReference>
<dbReference type="InterPro" id="IPR043141">
    <property type="entry name" value="Ribosomal_uL10-like_sf"/>
</dbReference>
<dbReference type="RefSeq" id="XP_020304121.1">
    <property type="nucleotide sequence ID" value="XM_020445417.1"/>
</dbReference>
<dbReference type="GO" id="GO:0003735">
    <property type="term" value="F:structural constituent of ribosome"/>
    <property type="evidence" value="ECO:0007669"/>
    <property type="project" value="TreeGrafter"/>
</dbReference>
<gene>
    <name evidence="10" type="ORF">LOAG_00384</name>
</gene>
<dbReference type="InterPro" id="IPR030670">
    <property type="entry name" value="uL10_eukaryotes"/>
</dbReference>
<dbReference type="OrthoDB" id="10259902at2759"/>
<dbReference type="FunFam" id="3.90.105.20:FF:000001">
    <property type="entry name" value="60S acidic ribosomal protein P0"/>
    <property type="match status" value="1"/>
</dbReference>